<dbReference type="KEGG" id="mlir:LPB04_12470"/>
<dbReference type="EMBL" id="CP062941">
    <property type="protein sequence ID" value="QOL47841.1"/>
    <property type="molecule type" value="Genomic_DNA"/>
</dbReference>
<evidence type="ECO:0000313" key="2">
    <source>
        <dbReference type="Proteomes" id="UP000593875"/>
    </source>
</evidence>
<dbReference type="RefSeq" id="WP_193684897.1">
    <property type="nucleotide sequence ID" value="NZ_CP062941.1"/>
</dbReference>
<proteinExistence type="predicted"/>
<dbReference type="Proteomes" id="UP000593875">
    <property type="component" value="Chromosome"/>
</dbReference>
<accession>A0A7L9TYH7</accession>
<dbReference type="AlphaFoldDB" id="A0A7L9TYH7"/>
<organism evidence="1 2">
    <name type="scientific">Massilia litorea</name>
    <dbReference type="NCBI Taxonomy" id="2769491"/>
    <lineage>
        <taxon>Bacteria</taxon>
        <taxon>Pseudomonadati</taxon>
        <taxon>Pseudomonadota</taxon>
        <taxon>Betaproteobacteria</taxon>
        <taxon>Burkholderiales</taxon>
        <taxon>Oxalobacteraceae</taxon>
        <taxon>Telluria group</taxon>
        <taxon>Massilia</taxon>
    </lineage>
</organism>
<name>A0A7L9TYH7_9BURK</name>
<gene>
    <name evidence="1" type="ORF">LPB04_12470</name>
</gene>
<protein>
    <submittedName>
        <fullName evidence="1">Uncharacterized protein</fullName>
    </submittedName>
</protein>
<sequence length="120" mass="13530">MSCDRVGNSLLAKFSTQGAGDICLHIPASIVFWLLKHMPVNQDPNLQAPPAPPEITQQDWHNPNNPRALTLNCRELPGKLRMAFNLDRTPNLVLVLNRSNVELMRQIMGMYSRELIDLDA</sequence>
<keyword evidence="2" id="KW-1185">Reference proteome</keyword>
<evidence type="ECO:0000313" key="1">
    <source>
        <dbReference type="EMBL" id="QOL47841.1"/>
    </source>
</evidence>
<reference evidence="1 2" key="1">
    <citation type="submission" date="2020-10" db="EMBL/GenBank/DDBJ databases">
        <title>Genome sequencing of Massilia sp. LPB0304.</title>
        <authorList>
            <person name="Kim J."/>
        </authorList>
    </citation>
    <scope>NUCLEOTIDE SEQUENCE [LARGE SCALE GENOMIC DNA]</scope>
    <source>
        <strain evidence="1 2">LPB0304</strain>
    </source>
</reference>